<evidence type="ECO:0000313" key="2">
    <source>
        <dbReference type="EMBL" id="KAG0140148.1"/>
    </source>
</evidence>
<dbReference type="EMBL" id="MU167471">
    <property type="protein sequence ID" value="KAG0140148.1"/>
    <property type="molecule type" value="Genomic_DNA"/>
</dbReference>
<organism evidence="2 3">
    <name type="scientific">Cronartium quercuum f. sp. fusiforme G11</name>
    <dbReference type="NCBI Taxonomy" id="708437"/>
    <lineage>
        <taxon>Eukaryota</taxon>
        <taxon>Fungi</taxon>
        <taxon>Dikarya</taxon>
        <taxon>Basidiomycota</taxon>
        <taxon>Pucciniomycotina</taxon>
        <taxon>Pucciniomycetes</taxon>
        <taxon>Pucciniales</taxon>
        <taxon>Coleosporiaceae</taxon>
        <taxon>Cronartium</taxon>
    </lineage>
</organism>
<dbReference type="AlphaFoldDB" id="A0A9P6N9Z6"/>
<dbReference type="OrthoDB" id="2504501at2759"/>
<keyword evidence="1" id="KW-0175">Coiled coil</keyword>
<sequence>MNKRRESIKRNSNNIPLYPNYVNSKQLERSRSIELNNRLSNISSNDQIEIIKLRTQINSLKFENNSLKDQLNHEMQNSKNLERDYQIERKKLLSIIKHLKDEVEEVWDKIIRLKESYEGFGASFRPTQTYKTEEVYERVGGSLQRSPPRVTFNEKIIEGPVRPHSSGPTIGLKPIISNHHQHHPHHHHRTPSLHEIPINFQRRSNLIDHQRKHSSGSSNIPLNLLFDSVLQTERHRRTSFS</sequence>
<keyword evidence="3" id="KW-1185">Reference proteome</keyword>
<protein>
    <submittedName>
        <fullName evidence="2">Uncharacterized protein</fullName>
    </submittedName>
</protein>
<reference evidence="2" key="1">
    <citation type="submission" date="2013-11" db="EMBL/GenBank/DDBJ databases">
        <title>Genome sequence of the fusiform rust pathogen reveals effectors for host alternation and coevolution with pine.</title>
        <authorList>
            <consortium name="DOE Joint Genome Institute"/>
            <person name="Smith K."/>
            <person name="Pendleton A."/>
            <person name="Kubisiak T."/>
            <person name="Anderson C."/>
            <person name="Salamov A."/>
            <person name="Aerts A."/>
            <person name="Riley R."/>
            <person name="Clum A."/>
            <person name="Lindquist E."/>
            <person name="Ence D."/>
            <person name="Campbell M."/>
            <person name="Kronenberg Z."/>
            <person name="Feau N."/>
            <person name="Dhillon B."/>
            <person name="Hamelin R."/>
            <person name="Burleigh J."/>
            <person name="Smith J."/>
            <person name="Yandell M."/>
            <person name="Nelson C."/>
            <person name="Grigoriev I."/>
            <person name="Davis J."/>
        </authorList>
    </citation>
    <scope>NUCLEOTIDE SEQUENCE</scope>
    <source>
        <strain evidence="2">G11</strain>
    </source>
</reference>
<feature type="coiled-coil region" evidence="1">
    <location>
        <begin position="50"/>
        <end position="88"/>
    </location>
</feature>
<gene>
    <name evidence="2" type="ORF">CROQUDRAFT_665588</name>
</gene>
<dbReference type="Proteomes" id="UP000886653">
    <property type="component" value="Unassembled WGS sequence"/>
</dbReference>
<proteinExistence type="predicted"/>
<evidence type="ECO:0000313" key="3">
    <source>
        <dbReference type="Proteomes" id="UP000886653"/>
    </source>
</evidence>
<name>A0A9P6N9Z6_9BASI</name>
<accession>A0A9P6N9Z6</accession>
<comment type="caution">
    <text evidence="2">The sequence shown here is derived from an EMBL/GenBank/DDBJ whole genome shotgun (WGS) entry which is preliminary data.</text>
</comment>
<evidence type="ECO:0000256" key="1">
    <source>
        <dbReference type="SAM" id="Coils"/>
    </source>
</evidence>